<evidence type="ECO:0000313" key="2">
    <source>
        <dbReference type="EMBL" id="KIM73985.1"/>
    </source>
</evidence>
<dbReference type="InParanoid" id="A0A0C3EN16"/>
<proteinExistence type="predicted"/>
<reference evidence="3" key="2">
    <citation type="submission" date="2015-01" db="EMBL/GenBank/DDBJ databases">
        <title>Evolutionary Origins and Diversification of the Mycorrhizal Mutualists.</title>
        <authorList>
            <consortium name="DOE Joint Genome Institute"/>
            <consortium name="Mycorrhizal Genomics Consortium"/>
            <person name="Kohler A."/>
            <person name="Kuo A."/>
            <person name="Nagy L.G."/>
            <person name="Floudas D."/>
            <person name="Copeland A."/>
            <person name="Barry K.W."/>
            <person name="Cichocki N."/>
            <person name="Veneault-Fourrey C."/>
            <person name="LaButti K."/>
            <person name="Lindquist E.A."/>
            <person name="Lipzen A."/>
            <person name="Lundell T."/>
            <person name="Morin E."/>
            <person name="Murat C."/>
            <person name="Riley R."/>
            <person name="Ohm R."/>
            <person name="Sun H."/>
            <person name="Tunlid A."/>
            <person name="Henrissat B."/>
            <person name="Grigoriev I.V."/>
            <person name="Hibbett D.S."/>
            <person name="Martin F."/>
        </authorList>
    </citation>
    <scope>NUCLEOTIDE SEQUENCE [LARGE SCALE GENOMIC DNA]</scope>
    <source>
        <strain evidence="3">F 1598</strain>
    </source>
</reference>
<organism evidence="2 3">
    <name type="scientific">Piloderma croceum (strain F 1598)</name>
    <dbReference type="NCBI Taxonomy" id="765440"/>
    <lineage>
        <taxon>Eukaryota</taxon>
        <taxon>Fungi</taxon>
        <taxon>Dikarya</taxon>
        <taxon>Basidiomycota</taxon>
        <taxon>Agaricomycotina</taxon>
        <taxon>Agaricomycetes</taxon>
        <taxon>Agaricomycetidae</taxon>
        <taxon>Atheliales</taxon>
        <taxon>Atheliaceae</taxon>
        <taxon>Piloderma</taxon>
    </lineage>
</organism>
<gene>
    <name evidence="2" type="ORF">PILCRDRAFT_14799</name>
</gene>
<evidence type="ECO:0000256" key="1">
    <source>
        <dbReference type="SAM" id="MobiDB-lite"/>
    </source>
</evidence>
<dbReference type="HOGENOM" id="CLU_2923493_0_0_1"/>
<sequence length="61" mass="6471">MDEDIATTPEVQQQPDPRPAPTPTSSPDHPASLVARSIADPPFRHPPDGEPMLSTDNPASS</sequence>
<protein>
    <submittedName>
        <fullName evidence="2">Uncharacterized protein</fullName>
    </submittedName>
</protein>
<accession>A0A0C3EN16</accession>
<dbReference type="Proteomes" id="UP000054166">
    <property type="component" value="Unassembled WGS sequence"/>
</dbReference>
<keyword evidence="3" id="KW-1185">Reference proteome</keyword>
<evidence type="ECO:0000313" key="3">
    <source>
        <dbReference type="Proteomes" id="UP000054166"/>
    </source>
</evidence>
<reference evidence="2 3" key="1">
    <citation type="submission" date="2014-04" db="EMBL/GenBank/DDBJ databases">
        <authorList>
            <consortium name="DOE Joint Genome Institute"/>
            <person name="Kuo A."/>
            <person name="Tarkka M."/>
            <person name="Buscot F."/>
            <person name="Kohler A."/>
            <person name="Nagy L.G."/>
            <person name="Floudas D."/>
            <person name="Copeland A."/>
            <person name="Barry K.W."/>
            <person name="Cichocki N."/>
            <person name="Veneault-Fourrey C."/>
            <person name="LaButti K."/>
            <person name="Lindquist E.A."/>
            <person name="Lipzen A."/>
            <person name="Lundell T."/>
            <person name="Morin E."/>
            <person name="Murat C."/>
            <person name="Sun H."/>
            <person name="Tunlid A."/>
            <person name="Henrissat B."/>
            <person name="Grigoriev I.V."/>
            <person name="Hibbett D.S."/>
            <person name="Martin F."/>
            <person name="Nordberg H.P."/>
            <person name="Cantor M.N."/>
            <person name="Hua S.X."/>
        </authorList>
    </citation>
    <scope>NUCLEOTIDE SEQUENCE [LARGE SCALE GENOMIC DNA]</scope>
    <source>
        <strain evidence="2 3">F 1598</strain>
    </source>
</reference>
<dbReference type="AlphaFoldDB" id="A0A0C3EN16"/>
<name>A0A0C3EN16_PILCF</name>
<feature type="region of interest" description="Disordered" evidence="1">
    <location>
        <begin position="1"/>
        <end position="61"/>
    </location>
</feature>
<dbReference type="EMBL" id="KN833069">
    <property type="protein sequence ID" value="KIM73985.1"/>
    <property type="molecule type" value="Genomic_DNA"/>
</dbReference>